<dbReference type="SUPFAM" id="SSF54862">
    <property type="entry name" value="4Fe-4S ferredoxins"/>
    <property type="match status" value="1"/>
</dbReference>
<dbReference type="PhylomeDB" id="Q8TJR8"/>
<evidence type="ECO:0000313" key="2">
    <source>
        <dbReference type="EMBL" id="AAM07064.1"/>
    </source>
</evidence>
<dbReference type="Pfam" id="PF13237">
    <property type="entry name" value="Fer4_10"/>
    <property type="match status" value="1"/>
</dbReference>
<feature type="domain" description="4Fe-4S ferredoxin-type" evidence="1">
    <location>
        <begin position="12"/>
        <end position="40"/>
    </location>
</feature>
<dbReference type="KEGG" id="mac:MA_3710"/>
<proteinExistence type="predicted"/>
<dbReference type="EMBL" id="AE010299">
    <property type="protein sequence ID" value="AAM07064.1"/>
    <property type="molecule type" value="Genomic_DNA"/>
</dbReference>
<name>Q8TJR8_METAC</name>
<keyword evidence="3" id="KW-1185">Reference proteome</keyword>
<feature type="domain" description="4Fe-4S ferredoxin-type" evidence="1">
    <location>
        <begin position="42"/>
        <end position="68"/>
    </location>
</feature>
<reference evidence="2 3" key="1">
    <citation type="journal article" date="2002" name="Genome Res.">
        <title>The genome of Methanosarcina acetivorans reveals extensive metabolic and physiological diversity.</title>
        <authorList>
            <person name="Galagan J.E."/>
            <person name="Nusbaum C."/>
            <person name="Roy A."/>
            <person name="Endrizzi M.G."/>
            <person name="Macdonald P."/>
            <person name="FitzHugh W."/>
            <person name="Calvo S."/>
            <person name="Engels R."/>
            <person name="Smirnov S."/>
            <person name="Atnoor D."/>
            <person name="Brown A."/>
            <person name="Allen N."/>
            <person name="Naylor J."/>
            <person name="Stange-Thomann N."/>
            <person name="DeArellano K."/>
            <person name="Johnson R."/>
            <person name="Linton L."/>
            <person name="McEwan P."/>
            <person name="McKernan K."/>
            <person name="Talamas J."/>
            <person name="Tirrell A."/>
            <person name="Ye W."/>
            <person name="Zimmer A."/>
            <person name="Barber R.D."/>
            <person name="Cann I."/>
            <person name="Graham D.E."/>
            <person name="Grahame D.A."/>
            <person name="Guss A."/>
            <person name="Hedderich R."/>
            <person name="Ingram-Smith C."/>
            <person name="Kuettner C.H."/>
            <person name="Krzycki J.A."/>
            <person name="Leigh J.A."/>
            <person name="Li W."/>
            <person name="Liu J."/>
            <person name="Mukhopadhyay B."/>
            <person name="Reeve J.N."/>
            <person name="Smith K."/>
            <person name="Springer T.A."/>
            <person name="Umayam L.A."/>
            <person name="White O."/>
            <person name="White R.H."/>
            <person name="de Macario E.C."/>
            <person name="Ferry J.G."/>
            <person name="Jarrell K.F."/>
            <person name="Jing H."/>
            <person name="Macario A.J.L."/>
            <person name="Paulsen I."/>
            <person name="Pritchett M."/>
            <person name="Sowers K.R."/>
            <person name="Swanson R.V."/>
            <person name="Zinder S.H."/>
            <person name="Lander E."/>
            <person name="Metcalf W.W."/>
            <person name="Birren B."/>
        </authorList>
    </citation>
    <scope>NUCLEOTIDE SEQUENCE [LARGE SCALE GENOMIC DNA]</scope>
    <source>
        <strain evidence="3">ATCC 35395 / DSM 2834 / JCM 12185 / C2A</strain>
    </source>
</reference>
<dbReference type="AlphaFoldDB" id="Q8TJR8"/>
<dbReference type="HOGENOM" id="CLU_139698_11_2_2"/>
<gene>
    <name evidence="2" type="ordered locus">MA_3710</name>
</gene>
<protein>
    <recommendedName>
        <fullName evidence="1">4Fe-4S ferredoxin-type domain-containing protein</fullName>
    </recommendedName>
</protein>
<evidence type="ECO:0000313" key="3">
    <source>
        <dbReference type="Proteomes" id="UP000002487"/>
    </source>
</evidence>
<dbReference type="EnsemblBacteria" id="AAM07064">
    <property type="protein sequence ID" value="AAM07064"/>
    <property type="gene ID" value="MA_3710"/>
</dbReference>
<sequence length="68" mass="7739">MYAKDSLMSEKDGYVVVFGCKRCGKCKDICPVGAIYEENELAKIDPKKCNLCMKCIDECTNRSIIYME</sequence>
<dbReference type="Gene3D" id="3.30.70.20">
    <property type="match status" value="1"/>
</dbReference>
<dbReference type="Proteomes" id="UP000002487">
    <property type="component" value="Chromosome"/>
</dbReference>
<dbReference type="STRING" id="188937.MA_3710"/>
<dbReference type="InParanoid" id="Q8TJR8"/>
<accession>Q8TJR8</accession>
<organism evidence="2 3">
    <name type="scientific">Methanosarcina acetivorans (strain ATCC 35395 / DSM 2834 / JCM 12185 / C2A)</name>
    <dbReference type="NCBI Taxonomy" id="188937"/>
    <lineage>
        <taxon>Archaea</taxon>
        <taxon>Methanobacteriati</taxon>
        <taxon>Methanobacteriota</taxon>
        <taxon>Stenosarchaea group</taxon>
        <taxon>Methanomicrobia</taxon>
        <taxon>Methanosarcinales</taxon>
        <taxon>Methanosarcinaceae</taxon>
        <taxon>Methanosarcina</taxon>
    </lineage>
</organism>
<dbReference type="InterPro" id="IPR017896">
    <property type="entry name" value="4Fe4S_Fe-S-bd"/>
</dbReference>
<dbReference type="PROSITE" id="PS51379">
    <property type="entry name" value="4FE4S_FER_2"/>
    <property type="match status" value="2"/>
</dbReference>
<evidence type="ECO:0000259" key="1">
    <source>
        <dbReference type="PROSITE" id="PS51379"/>
    </source>
</evidence>